<dbReference type="NCBIfam" id="NF003191">
    <property type="entry name" value="PRK04164.1-2"/>
    <property type="match status" value="1"/>
</dbReference>
<feature type="transmembrane region" description="Helical" evidence="6">
    <location>
        <begin position="50"/>
        <end position="70"/>
    </location>
</feature>
<dbReference type="PANTHER" id="PTHR40060:SF1">
    <property type="entry name" value="UPF0316 PROTEIN YEBE"/>
    <property type="match status" value="1"/>
</dbReference>
<dbReference type="InterPro" id="IPR044035">
    <property type="entry name" value="DUF5698"/>
</dbReference>
<gene>
    <name evidence="9" type="ORF">SAMN05660236_3137</name>
</gene>
<dbReference type="RefSeq" id="WP_079687690.1">
    <property type="nucleotide sequence ID" value="NZ_FUZU01000002.1"/>
</dbReference>
<evidence type="ECO:0000313" key="10">
    <source>
        <dbReference type="Proteomes" id="UP000190961"/>
    </source>
</evidence>
<accession>A0A1T5LHI7</accession>
<feature type="transmembrane region" description="Helical" evidence="6">
    <location>
        <begin position="76"/>
        <end position="96"/>
    </location>
</feature>
<proteinExistence type="predicted"/>
<dbReference type="PANTHER" id="PTHR40060">
    <property type="entry name" value="UPF0316 PROTEIN YEBE"/>
    <property type="match status" value="1"/>
</dbReference>
<keyword evidence="2" id="KW-1003">Cell membrane</keyword>
<evidence type="ECO:0000256" key="2">
    <source>
        <dbReference type="ARBA" id="ARBA00022475"/>
    </source>
</evidence>
<keyword evidence="10" id="KW-1185">Reference proteome</keyword>
<protein>
    <submittedName>
        <fullName evidence="9">Uncharacterized protein YebE, UPF0316 family</fullName>
    </submittedName>
</protein>
<keyword evidence="3 6" id="KW-0812">Transmembrane</keyword>
<dbReference type="OrthoDB" id="48231at2"/>
<feature type="transmembrane region" description="Helical" evidence="6">
    <location>
        <begin position="15"/>
        <end position="38"/>
    </location>
</feature>
<evidence type="ECO:0000259" key="8">
    <source>
        <dbReference type="Pfam" id="PF18955"/>
    </source>
</evidence>
<dbReference type="InterPro" id="IPR019264">
    <property type="entry name" value="DUF2179"/>
</dbReference>
<name>A0A1T5LHI7_9BACT</name>
<reference evidence="9 10" key="1">
    <citation type="submission" date="2017-02" db="EMBL/GenBank/DDBJ databases">
        <authorList>
            <person name="Peterson S.W."/>
        </authorList>
    </citation>
    <scope>NUCLEOTIDE SEQUENCE [LARGE SCALE GENOMIC DNA]</scope>
    <source>
        <strain evidence="9 10">DSM 25262</strain>
    </source>
</reference>
<dbReference type="Proteomes" id="UP000190961">
    <property type="component" value="Unassembled WGS sequence"/>
</dbReference>
<comment type="subcellular location">
    <subcellularLocation>
        <location evidence="1">Cell membrane</location>
        <topology evidence="1">Multi-pass membrane protein</topology>
    </subcellularLocation>
</comment>
<dbReference type="InterPro" id="IPR022930">
    <property type="entry name" value="UPF0316"/>
</dbReference>
<evidence type="ECO:0000256" key="4">
    <source>
        <dbReference type="ARBA" id="ARBA00022989"/>
    </source>
</evidence>
<sequence length="202" mass="23264">MEEFFTGTLGATENVFSFLILPLLIFFARITDVSINTIRIIYVLGGRKTTATILGFFESFVWLMAIRQIFEHLDNWICYVAYPAGFAMGIFVGMIIEERIAYGKVIVRIITRKEVYHLLAFLTSQQFRYTHVDAEGPDGHENLVFTVLEREHLEDLLLKLKEILPSAFYTVERVNRAAESGTIVQESTRWSIGSWLKSIKRD</sequence>
<keyword evidence="4 6" id="KW-1133">Transmembrane helix</keyword>
<evidence type="ECO:0000256" key="6">
    <source>
        <dbReference type="SAM" id="Phobius"/>
    </source>
</evidence>
<evidence type="ECO:0000256" key="3">
    <source>
        <dbReference type="ARBA" id="ARBA00022692"/>
    </source>
</evidence>
<dbReference type="STRING" id="688867.SAMN05660236_3137"/>
<evidence type="ECO:0000259" key="7">
    <source>
        <dbReference type="Pfam" id="PF10035"/>
    </source>
</evidence>
<dbReference type="Pfam" id="PF18955">
    <property type="entry name" value="DUF5698"/>
    <property type="match status" value="1"/>
</dbReference>
<evidence type="ECO:0000256" key="1">
    <source>
        <dbReference type="ARBA" id="ARBA00004651"/>
    </source>
</evidence>
<evidence type="ECO:0000313" key="9">
    <source>
        <dbReference type="EMBL" id="SKC74808.1"/>
    </source>
</evidence>
<organism evidence="9 10">
    <name type="scientific">Ohtaekwangia koreensis</name>
    <dbReference type="NCBI Taxonomy" id="688867"/>
    <lineage>
        <taxon>Bacteria</taxon>
        <taxon>Pseudomonadati</taxon>
        <taxon>Bacteroidota</taxon>
        <taxon>Cytophagia</taxon>
        <taxon>Cytophagales</taxon>
        <taxon>Fulvivirgaceae</taxon>
        <taxon>Ohtaekwangia</taxon>
    </lineage>
</organism>
<evidence type="ECO:0000256" key="5">
    <source>
        <dbReference type="ARBA" id="ARBA00023136"/>
    </source>
</evidence>
<feature type="domain" description="DUF2179" evidence="7">
    <location>
        <begin position="129"/>
        <end position="175"/>
    </location>
</feature>
<dbReference type="AlphaFoldDB" id="A0A1T5LHI7"/>
<feature type="domain" description="DUF5698" evidence="8">
    <location>
        <begin position="37"/>
        <end position="94"/>
    </location>
</feature>
<dbReference type="EMBL" id="FUZU01000002">
    <property type="protein sequence ID" value="SKC74808.1"/>
    <property type="molecule type" value="Genomic_DNA"/>
</dbReference>
<dbReference type="Pfam" id="PF10035">
    <property type="entry name" value="DUF2179"/>
    <property type="match status" value="1"/>
</dbReference>
<keyword evidence="5 6" id="KW-0472">Membrane</keyword>